<sequence>MNKRNSILINGSIFSDKNNINHDEFLHKFMQFIDGNGLKFRGATSIFNEQGKVEDYQKRYDGKYTKLYEFLFQRRSCYPEISLSFTEIEEILQFNLPKSAYKYGAWWSNETSGTHSHARAWILAGWKTAKINLGTSINFMRE</sequence>
<dbReference type="Proteomes" id="UP000262939">
    <property type="component" value="Unassembled WGS sequence"/>
</dbReference>
<feature type="domain" description="DUF7662" evidence="1">
    <location>
        <begin position="64"/>
        <end position="141"/>
    </location>
</feature>
<name>A0A372L7L9_9BACI</name>
<proteinExistence type="predicted"/>
<protein>
    <recommendedName>
        <fullName evidence="1">DUF7662 domain-containing protein</fullName>
    </recommendedName>
</protein>
<dbReference type="EMBL" id="QVTD01000016">
    <property type="protein sequence ID" value="RFU61258.1"/>
    <property type="molecule type" value="Genomic_DNA"/>
</dbReference>
<dbReference type="InterPro" id="IPR056079">
    <property type="entry name" value="DUF7662"/>
</dbReference>
<dbReference type="OrthoDB" id="1551455at2"/>
<evidence type="ECO:0000313" key="3">
    <source>
        <dbReference type="Proteomes" id="UP000262939"/>
    </source>
</evidence>
<gene>
    <name evidence="2" type="ORF">D0466_18765</name>
</gene>
<keyword evidence="3" id="KW-1185">Reference proteome</keyword>
<comment type="caution">
    <text evidence="2">The sequence shown here is derived from an EMBL/GenBank/DDBJ whole genome shotgun (WGS) entry which is preliminary data.</text>
</comment>
<reference evidence="2 3" key="1">
    <citation type="submission" date="2018-08" db="EMBL/GenBank/DDBJ databases">
        <title>Bacillus chawlae sp. nov., Bacillus glennii sp. nov., and Bacillus saganii sp. nov. Isolated from the Vehicle Assembly Building at Kennedy Space Center where the Viking Spacecraft were Assembled.</title>
        <authorList>
            <person name="Seuylemezian A."/>
            <person name="Vaishampayan P."/>
        </authorList>
    </citation>
    <scope>NUCLEOTIDE SEQUENCE [LARGE SCALE GENOMIC DNA]</scope>
    <source>
        <strain evidence="2 3">V44-8</strain>
    </source>
</reference>
<dbReference type="RefSeq" id="WP_117324062.1">
    <property type="nucleotide sequence ID" value="NZ_QVTD01000016.1"/>
</dbReference>
<accession>A0A372L7L9</accession>
<evidence type="ECO:0000313" key="2">
    <source>
        <dbReference type="EMBL" id="RFU61258.1"/>
    </source>
</evidence>
<organism evidence="2 3">
    <name type="scientific">Peribacillus glennii</name>
    <dbReference type="NCBI Taxonomy" id="2303991"/>
    <lineage>
        <taxon>Bacteria</taxon>
        <taxon>Bacillati</taxon>
        <taxon>Bacillota</taxon>
        <taxon>Bacilli</taxon>
        <taxon>Bacillales</taxon>
        <taxon>Bacillaceae</taxon>
        <taxon>Peribacillus</taxon>
    </lineage>
</organism>
<dbReference type="Pfam" id="PF24698">
    <property type="entry name" value="DUF7662"/>
    <property type="match status" value="1"/>
</dbReference>
<dbReference type="AlphaFoldDB" id="A0A372L7L9"/>
<evidence type="ECO:0000259" key="1">
    <source>
        <dbReference type="Pfam" id="PF24698"/>
    </source>
</evidence>